<sequence length="378" mass="40735">MKEFLRKTITGANVLILLCLSSYCGGKQEDNSALLSLLNSQQSFTTTAIGPAAAMGEGETWENSQGTNIQTISNSQQASGDGSLSDLTVYLIPGGRKVEVKPGEDVSKKVKVQVANFGGTLANGSNPANEGYMVDLILSQDSFVPEGYAPYFPDFKEDVLLGGGRISHTPDLFSGALAFVSEGSNIIPKNVPPGDYNLCARVDAGSKVAESNEQNNTVCIPITVQTSEPLPDLIIPRASIYPSGMKCRAGKPLMYVTAEIKNIGQGPSPKRLDVGLFNVLHVRSERWENGGTQIESIEPGTWGNGVGLESIQPGETVTITLSIGHLNVDSYYMEGKHTFDLRVNRGNWIQESNVQNNEYNKKIIEYTIPEGFCKSHPG</sequence>
<gene>
    <name evidence="1" type="ORF">LEP1GSC060_1977</name>
</gene>
<name>N1WID0_9LEPT</name>
<protein>
    <submittedName>
        <fullName evidence="1">CARDB domain protein</fullName>
    </submittedName>
</protein>
<dbReference type="EMBL" id="AOHC02000038">
    <property type="protein sequence ID" value="EMY77097.1"/>
    <property type="molecule type" value="Genomic_DNA"/>
</dbReference>
<evidence type="ECO:0000313" key="1">
    <source>
        <dbReference type="EMBL" id="EMY77097.1"/>
    </source>
</evidence>
<accession>N1WID0</accession>
<evidence type="ECO:0000313" key="2">
    <source>
        <dbReference type="Proteomes" id="UP000012313"/>
    </source>
</evidence>
<proteinExistence type="predicted"/>
<dbReference type="AlphaFoldDB" id="N1WID0"/>
<dbReference type="RefSeq" id="WP_003005135.1">
    <property type="nucleotide sequence ID" value="NZ_AOHC02000038.1"/>
</dbReference>
<dbReference type="Gene3D" id="2.60.40.10">
    <property type="entry name" value="Immunoglobulins"/>
    <property type="match status" value="2"/>
</dbReference>
<reference evidence="1" key="1">
    <citation type="submission" date="2013-03" db="EMBL/GenBank/DDBJ databases">
        <authorList>
            <person name="Harkins D.M."/>
            <person name="Durkin A.S."/>
            <person name="Brinkac L.M."/>
            <person name="Haft D.H."/>
            <person name="Selengut J.D."/>
            <person name="Sanka R."/>
            <person name="DePew J."/>
            <person name="Purushe J."/>
            <person name="Hartskeerl R.A."/>
            <person name="Ahmed A."/>
            <person name="van der Linden H."/>
            <person name="Goris M.G.A."/>
            <person name="Vinetz J.M."/>
            <person name="Sutton G.G."/>
            <person name="Nierman W.C."/>
            <person name="Fouts D.E."/>
        </authorList>
    </citation>
    <scope>NUCLEOTIDE SEQUENCE [LARGE SCALE GENOMIC DNA]</scope>
    <source>
        <strain evidence="1">ICFT</strain>
    </source>
</reference>
<organism evidence="1 2">
    <name type="scientific">Leptospira weilii serovar Ranarum str. ICFT</name>
    <dbReference type="NCBI Taxonomy" id="1218598"/>
    <lineage>
        <taxon>Bacteria</taxon>
        <taxon>Pseudomonadati</taxon>
        <taxon>Spirochaetota</taxon>
        <taxon>Spirochaetia</taxon>
        <taxon>Leptospirales</taxon>
        <taxon>Leptospiraceae</taxon>
        <taxon>Leptospira</taxon>
    </lineage>
</organism>
<dbReference type="InterPro" id="IPR013783">
    <property type="entry name" value="Ig-like_fold"/>
</dbReference>
<dbReference type="Proteomes" id="UP000012313">
    <property type="component" value="Unassembled WGS sequence"/>
</dbReference>
<comment type="caution">
    <text evidence="1">The sequence shown here is derived from an EMBL/GenBank/DDBJ whole genome shotgun (WGS) entry which is preliminary data.</text>
</comment>
<dbReference type="STRING" id="1218598.LEP1GSC060_1977"/>
<keyword evidence="2" id="KW-1185">Reference proteome</keyword>
<dbReference type="OrthoDB" id="345533at2"/>